<dbReference type="GO" id="GO:0032259">
    <property type="term" value="P:methylation"/>
    <property type="evidence" value="ECO:0007669"/>
    <property type="project" value="UniProtKB-KW"/>
</dbReference>
<sequence>MTRHEPTYPIVDLFAGPGGLGEGFSELYNMDDSRSFKSIAAIERDEFAHQTLVLRHFYKIFKRECVPEDYYRYMEGRITKEELKNKYPSQWSHAENTALRISLGQESHDVVKSLIKKRLGSANKWALVGGPPCQAYSLVGRSRMMGNPEFEEDERHFLYKEYLKIIIDHRPPVFIMENVKGLLSAKVNGEPVIDKILKDLSSPIRAINKKNNGLKYRLYSLSHSDDIEGDIDPKSFIIKAEEYGVPQARHRMFILGIRSDIEIKPNSLKKSKPPTVEQIIGSMPKIRSGVSRQKDSISLWKDIITSVKGADWLPSNSVDDRLVKKVIRAAVKEIKNSNLNTSSKVYRPPRVMRSWYYDERLSVSVSHEARSHMASDLHRYLYASSHGAALDISPKLADFPPELLPAHKNVKIGCEGKMFSDRFRVQIKSRFSTTVTSHISKDGHYFIHYDPAQCRSLSVREAARIQTFPDNYNFEGPRTAQYHQVGNAVPPYLAVQIAEIVREVLDKIPED</sequence>
<reference evidence="10" key="1">
    <citation type="submission" date="2017-08" db="EMBL/GenBank/DDBJ databases">
        <title>A dynamic microbial community with high functional redundancy inhabits the cold, oxic subseafloor aquifer.</title>
        <authorList>
            <person name="Tully B.J."/>
            <person name="Wheat C.G."/>
            <person name="Glazer B.T."/>
            <person name="Huber J.A."/>
        </authorList>
    </citation>
    <scope>NUCLEOTIDE SEQUENCE [LARGE SCALE GENOMIC DNA]</scope>
</reference>
<evidence type="ECO:0000256" key="4">
    <source>
        <dbReference type="ARBA" id="ARBA00022691"/>
    </source>
</evidence>
<dbReference type="PANTHER" id="PTHR10629">
    <property type="entry name" value="CYTOSINE-SPECIFIC METHYLTRANSFERASE"/>
    <property type="match status" value="1"/>
</dbReference>
<evidence type="ECO:0000256" key="1">
    <source>
        <dbReference type="ARBA" id="ARBA00011975"/>
    </source>
</evidence>
<dbReference type="Gene3D" id="3.90.120.10">
    <property type="entry name" value="DNA Methylase, subunit A, domain 2"/>
    <property type="match status" value="1"/>
</dbReference>
<proteinExistence type="inferred from homology"/>
<dbReference type="GO" id="GO:0003886">
    <property type="term" value="F:DNA (cytosine-5-)-methyltransferase activity"/>
    <property type="evidence" value="ECO:0007669"/>
    <property type="project" value="UniProtKB-EC"/>
</dbReference>
<dbReference type="EC" id="2.1.1.37" evidence="1"/>
<dbReference type="NCBIfam" id="TIGR00675">
    <property type="entry name" value="dcm"/>
    <property type="match status" value="1"/>
</dbReference>
<dbReference type="Gene3D" id="3.40.50.150">
    <property type="entry name" value="Vaccinia Virus protein VP39"/>
    <property type="match status" value="1"/>
</dbReference>
<dbReference type="PANTHER" id="PTHR10629:SF52">
    <property type="entry name" value="DNA (CYTOSINE-5)-METHYLTRANSFERASE 1"/>
    <property type="match status" value="1"/>
</dbReference>
<dbReference type="EMBL" id="NVVJ01000054">
    <property type="protein sequence ID" value="PCJ22652.1"/>
    <property type="molecule type" value="Genomic_DNA"/>
</dbReference>
<dbReference type="InterPro" id="IPR050390">
    <property type="entry name" value="C5-Methyltransferase"/>
</dbReference>
<evidence type="ECO:0000256" key="3">
    <source>
        <dbReference type="ARBA" id="ARBA00022679"/>
    </source>
</evidence>
<evidence type="ECO:0000256" key="8">
    <source>
        <dbReference type="RuleBase" id="RU000416"/>
    </source>
</evidence>
<evidence type="ECO:0000256" key="7">
    <source>
        <dbReference type="PROSITE-ProRule" id="PRU01016"/>
    </source>
</evidence>
<evidence type="ECO:0000256" key="2">
    <source>
        <dbReference type="ARBA" id="ARBA00022603"/>
    </source>
</evidence>
<comment type="catalytic activity">
    <reaction evidence="6">
        <text>a 2'-deoxycytidine in DNA + S-adenosyl-L-methionine = a 5-methyl-2'-deoxycytidine in DNA + S-adenosyl-L-homocysteine + H(+)</text>
        <dbReference type="Rhea" id="RHEA:13681"/>
        <dbReference type="Rhea" id="RHEA-COMP:11369"/>
        <dbReference type="Rhea" id="RHEA-COMP:11370"/>
        <dbReference type="ChEBI" id="CHEBI:15378"/>
        <dbReference type="ChEBI" id="CHEBI:57856"/>
        <dbReference type="ChEBI" id="CHEBI:59789"/>
        <dbReference type="ChEBI" id="CHEBI:85452"/>
        <dbReference type="ChEBI" id="CHEBI:85454"/>
        <dbReference type="EC" id="2.1.1.37"/>
    </reaction>
</comment>
<dbReference type="InterPro" id="IPR001525">
    <property type="entry name" value="C5_MeTfrase"/>
</dbReference>
<dbReference type="InterPro" id="IPR029063">
    <property type="entry name" value="SAM-dependent_MTases_sf"/>
</dbReference>
<name>A0A2A5ATS8_9GAMM</name>
<dbReference type="Pfam" id="PF00145">
    <property type="entry name" value="DNA_methylase"/>
    <property type="match status" value="1"/>
</dbReference>
<dbReference type="PRINTS" id="PR00105">
    <property type="entry name" value="C5METTRFRASE"/>
</dbReference>
<dbReference type="GO" id="GO:0009307">
    <property type="term" value="P:DNA restriction-modification system"/>
    <property type="evidence" value="ECO:0007669"/>
    <property type="project" value="UniProtKB-KW"/>
</dbReference>
<evidence type="ECO:0000256" key="6">
    <source>
        <dbReference type="ARBA" id="ARBA00047422"/>
    </source>
</evidence>
<comment type="similarity">
    <text evidence="7 8">Belongs to the class I-like SAM-binding methyltransferase superfamily. C5-methyltransferase family.</text>
</comment>
<dbReference type="PROSITE" id="PS51679">
    <property type="entry name" value="SAM_MT_C5"/>
    <property type="match status" value="1"/>
</dbReference>
<dbReference type="GO" id="GO:0003677">
    <property type="term" value="F:DNA binding"/>
    <property type="evidence" value="ECO:0007669"/>
    <property type="project" value="TreeGrafter"/>
</dbReference>
<gene>
    <name evidence="9" type="ORF">COA96_13770</name>
</gene>
<evidence type="ECO:0000313" key="9">
    <source>
        <dbReference type="EMBL" id="PCJ22652.1"/>
    </source>
</evidence>
<keyword evidence="2 7" id="KW-0489">Methyltransferase</keyword>
<comment type="caution">
    <text evidence="9">The sequence shown here is derived from an EMBL/GenBank/DDBJ whole genome shotgun (WGS) entry which is preliminary data.</text>
</comment>
<feature type="active site" evidence="7">
    <location>
        <position position="133"/>
    </location>
</feature>
<keyword evidence="4 7" id="KW-0949">S-adenosyl-L-methionine</keyword>
<evidence type="ECO:0000256" key="5">
    <source>
        <dbReference type="ARBA" id="ARBA00022747"/>
    </source>
</evidence>
<evidence type="ECO:0000313" key="10">
    <source>
        <dbReference type="Proteomes" id="UP000218327"/>
    </source>
</evidence>
<protein>
    <recommendedName>
        <fullName evidence="1">DNA (cytosine-5-)-methyltransferase</fullName>
        <ecNumber evidence="1">2.1.1.37</ecNumber>
    </recommendedName>
</protein>
<dbReference type="SUPFAM" id="SSF53335">
    <property type="entry name" value="S-adenosyl-L-methionine-dependent methyltransferases"/>
    <property type="match status" value="1"/>
</dbReference>
<dbReference type="Proteomes" id="UP000218327">
    <property type="component" value="Unassembled WGS sequence"/>
</dbReference>
<dbReference type="AlphaFoldDB" id="A0A2A5ATS8"/>
<accession>A0A2A5ATS8</accession>
<keyword evidence="5" id="KW-0680">Restriction system</keyword>
<keyword evidence="3 7" id="KW-0808">Transferase</keyword>
<dbReference type="GO" id="GO:0044027">
    <property type="term" value="P:negative regulation of gene expression via chromosomal CpG island methylation"/>
    <property type="evidence" value="ECO:0007669"/>
    <property type="project" value="TreeGrafter"/>
</dbReference>
<organism evidence="9 10">
    <name type="scientific">SAR86 cluster bacterium</name>
    <dbReference type="NCBI Taxonomy" id="2030880"/>
    <lineage>
        <taxon>Bacteria</taxon>
        <taxon>Pseudomonadati</taxon>
        <taxon>Pseudomonadota</taxon>
        <taxon>Gammaproteobacteria</taxon>
        <taxon>SAR86 cluster</taxon>
    </lineage>
</organism>